<comment type="caution">
    <text evidence="2">The sequence shown here is derived from an EMBL/GenBank/DDBJ whole genome shotgun (WGS) entry which is preliminary data.</text>
</comment>
<dbReference type="EMBL" id="JBEXAE010000009">
    <property type="protein sequence ID" value="MET6991958.1"/>
    <property type="molecule type" value="Genomic_DNA"/>
</dbReference>
<gene>
    <name evidence="2" type="ORF">ABXZ36_15025</name>
</gene>
<feature type="non-terminal residue" evidence="2">
    <location>
        <position position="311"/>
    </location>
</feature>
<sequence length="311" mass="33483">MKLKVVFLLFSLAIGTLANGQIKIGDQPQNIDPASVLELQSTARALVLTRVNNTQMNAITPLQGALIYNTETKCVHYYDGGQWLNICDALTNSVNISMVDNGDGSYTFTDAVGVETIITTTTNTTFEVANDSLVLTDSNNNALSVALDSLNRHTYSTDAIVNVFTINNTTVTNDSTIVIRRTGNNYNFEVGEITGSNIQDRSIRNVDIGPTSINGNFHIQDRTIPPIKFIGGLNGQILQTQPFGSQNTETAVWVSKNGLFTSAEISYNPVDSGLAATNVKLAIDEISAANSNVNLIDNGNGTYTFTRSNGT</sequence>
<dbReference type="Proteomes" id="UP001549799">
    <property type="component" value="Unassembled WGS sequence"/>
</dbReference>
<evidence type="ECO:0000313" key="2">
    <source>
        <dbReference type="EMBL" id="MET6991958.1"/>
    </source>
</evidence>
<reference evidence="2 3" key="1">
    <citation type="submission" date="2024-07" db="EMBL/GenBank/DDBJ databases">
        <title>The genome sequence of type strain Sediminicola arcticus GDMCC 1.2805.</title>
        <authorList>
            <person name="Liu Y."/>
        </authorList>
    </citation>
    <scope>NUCLEOTIDE SEQUENCE [LARGE SCALE GENOMIC DNA]</scope>
    <source>
        <strain evidence="2 3">GDMCC 1.2805</strain>
    </source>
</reference>
<organism evidence="2 3">
    <name type="scientific">Sediminicola arcticus</name>
    <dbReference type="NCBI Taxonomy" id="1574308"/>
    <lineage>
        <taxon>Bacteria</taxon>
        <taxon>Pseudomonadati</taxon>
        <taxon>Bacteroidota</taxon>
        <taxon>Flavobacteriia</taxon>
        <taxon>Flavobacteriales</taxon>
        <taxon>Flavobacteriaceae</taxon>
        <taxon>Sediminicola</taxon>
    </lineage>
</organism>
<accession>A0ABV2SXS5</accession>
<name>A0ABV2SXS5_9FLAO</name>
<protein>
    <submittedName>
        <fullName evidence="2">Uncharacterized protein</fullName>
    </submittedName>
</protein>
<proteinExistence type="predicted"/>
<keyword evidence="3" id="KW-1185">Reference proteome</keyword>
<feature type="chain" id="PRO_5047418819" evidence="1">
    <location>
        <begin position="21"/>
        <end position="311"/>
    </location>
</feature>
<feature type="signal peptide" evidence="1">
    <location>
        <begin position="1"/>
        <end position="20"/>
    </location>
</feature>
<evidence type="ECO:0000313" key="3">
    <source>
        <dbReference type="Proteomes" id="UP001549799"/>
    </source>
</evidence>
<keyword evidence="1" id="KW-0732">Signal</keyword>
<evidence type="ECO:0000256" key="1">
    <source>
        <dbReference type="SAM" id="SignalP"/>
    </source>
</evidence>